<protein>
    <recommendedName>
        <fullName evidence="2">peptidylprolyl isomerase</fullName>
        <ecNumber evidence="2">5.2.1.8</ecNumber>
    </recommendedName>
</protein>
<name>A0A7S1BB56_9STRA</name>
<dbReference type="GO" id="GO:0003755">
    <property type="term" value="F:peptidyl-prolyl cis-trans isomerase activity"/>
    <property type="evidence" value="ECO:0007669"/>
    <property type="project" value="UniProtKB-KW"/>
</dbReference>
<keyword evidence="4" id="KW-0413">Isomerase</keyword>
<dbReference type="GO" id="GO:0016018">
    <property type="term" value="F:cyclosporin A binding"/>
    <property type="evidence" value="ECO:0007669"/>
    <property type="project" value="TreeGrafter"/>
</dbReference>
<keyword evidence="3" id="KW-0697">Rotamase</keyword>
<proteinExistence type="predicted"/>
<evidence type="ECO:0000313" key="6">
    <source>
        <dbReference type="EMBL" id="CAD8881073.1"/>
    </source>
</evidence>
<dbReference type="PRINTS" id="PR00153">
    <property type="entry name" value="CSAPPISMRASE"/>
</dbReference>
<accession>A0A7S1BB56</accession>
<comment type="catalytic activity">
    <reaction evidence="1">
        <text>[protein]-peptidylproline (omega=180) = [protein]-peptidylproline (omega=0)</text>
        <dbReference type="Rhea" id="RHEA:16237"/>
        <dbReference type="Rhea" id="RHEA-COMP:10747"/>
        <dbReference type="Rhea" id="RHEA-COMP:10748"/>
        <dbReference type="ChEBI" id="CHEBI:83833"/>
        <dbReference type="ChEBI" id="CHEBI:83834"/>
        <dbReference type="EC" id="5.2.1.8"/>
    </reaction>
</comment>
<organism evidence="6">
    <name type="scientific">Corethron hystrix</name>
    <dbReference type="NCBI Taxonomy" id="216773"/>
    <lineage>
        <taxon>Eukaryota</taxon>
        <taxon>Sar</taxon>
        <taxon>Stramenopiles</taxon>
        <taxon>Ochrophyta</taxon>
        <taxon>Bacillariophyta</taxon>
        <taxon>Coscinodiscophyceae</taxon>
        <taxon>Corethrophycidae</taxon>
        <taxon>Corethrales</taxon>
        <taxon>Corethraceae</taxon>
        <taxon>Corethron</taxon>
    </lineage>
</organism>
<dbReference type="PANTHER" id="PTHR11071">
    <property type="entry name" value="PEPTIDYL-PROLYL CIS-TRANS ISOMERASE"/>
    <property type="match status" value="1"/>
</dbReference>
<evidence type="ECO:0000256" key="4">
    <source>
        <dbReference type="ARBA" id="ARBA00023235"/>
    </source>
</evidence>
<gene>
    <name evidence="6" type="ORF">CHYS00102_LOCUS8260</name>
</gene>
<dbReference type="InterPro" id="IPR029000">
    <property type="entry name" value="Cyclophilin-like_dom_sf"/>
</dbReference>
<dbReference type="EC" id="5.2.1.8" evidence="2"/>
<evidence type="ECO:0000256" key="3">
    <source>
        <dbReference type="ARBA" id="ARBA00023110"/>
    </source>
</evidence>
<dbReference type="Pfam" id="PF00160">
    <property type="entry name" value="Pro_isomerase"/>
    <property type="match status" value="1"/>
</dbReference>
<evidence type="ECO:0000256" key="1">
    <source>
        <dbReference type="ARBA" id="ARBA00000971"/>
    </source>
</evidence>
<dbReference type="GO" id="GO:0005737">
    <property type="term" value="C:cytoplasm"/>
    <property type="evidence" value="ECO:0007669"/>
    <property type="project" value="TreeGrafter"/>
</dbReference>
<dbReference type="InterPro" id="IPR002130">
    <property type="entry name" value="Cyclophilin-type_PPIase_dom"/>
</dbReference>
<evidence type="ECO:0000259" key="5">
    <source>
        <dbReference type="PROSITE" id="PS50072"/>
    </source>
</evidence>
<dbReference type="GO" id="GO:0006457">
    <property type="term" value="P:protein folding"/>
    <property type="evidence" value="ECO:0007669"/>
    <property type="project" value="TreeGrafter"/>
</dbReference>
<dbReference type="PROSITE" id="PS50072">
    <property type="entry name" value="CSA_PPIASE_2"/>
    <property type="match status" value="1"/>
</dbReference>
<dbReference type="EMBL" id="HBFR01011443">
    <property type="protein sequence ID" value="CAD8881073.1"/>
    <property type="molecule type" value="Transcribed_RNA"/>
</dbReference>
<dbReference type="SUPFAM" id="SSF50891">
    <property type="entry name" value="Cyclophilin-like"/>
    <property type="match status" value="1"/>
</dbReference>
<feature type="domain" description="PPIase cyclophilin-type" evidence="5">
    <location>
        <begin position="151"/>
        <end position="307"/>
    </location>
</feature>
<dbReference type="PANTHER" id="PTHR11071:SF561">
    <property type="entry name" value="PEPTIDYL-PROLYL CIS-TRANS ISOMERASE D-RELATED"/>
    <property type="match status" value="1"/>
</dbReference>
<dbReference type="Gene3D" id="2.40.100.10">
    <property type="entry name" value="Cyclophilin-like"/>
    <property type="match status" value="1"/>
</dbReference>
<dbReference type="AlphaFoldDB" id="A0A7S1BB56"/>
<sequence length="309" mass="33962">MAPKANRRSYSSFRLLQRFHRFVPGLSLVGASIFTRPSLFCCPLLGVAVSKGVYVHAAVQEQIVTGGGKVGTEEDIIWEDDFILDVGADKLGHKLPKKIAKPPKLKDNSIEEALQRVTHKVFLDIEMELPQSIIDSGYGEDEATLALYKGGRITLGLFGDTAPLAVENFRVLCTGEMATRDGKMHYKGTTIHRIIPNFLMQGGDVTGGEGKGSISIYKNYGTNGKFPDEQDAFDISQDKFFLSMANSGPNTNGSQFFITTVKAEWLNEKNVIFGKVLDGKDVVKRIEIMGSHDGRTRTVVRISNSGELK</sequence>
<evidence type="ECO:0000256" key="2">
    <source>
        <dbReference type="ARBA" id="ARBA00013194"/>
    </source>
</evidence>
<dbReference type="FunFam" id="2.40.100.10:FF:000025">
    <property type="entry name" value="Peptidyl-prolyl cis-trans isomerase CYP19-2"/>
    <property type="match status" value="1"/>
</dbReference>
<reference evidence="6" key="1">
    <citation type="submission" date="2021-01" db="EMBL/GenBank/DDBJ databases">
        <authorList>
            <person name="Corre E."/>
            <person name="Pelletier E."/>
            <person name="Niang G."/>
            <person name="Scheremetjew M."/>
            <person name="Finn R."/>
            <person name="Kale V."/>
            <person name="Holt S."/>
            <person name="Cochrane G."/>
            <person name="Meng A."/>
            <person name="Brown T."/>
            <person name="Cohen L."/>
        </authorList>
    </citation>
    <scope>NUCLEOTIDE SEQUENCE</scope>
    <source>
        <strain evidence="6">308</strain>
    </source>
</reference>